<keyword evidence="7" id="KW-0472">Membrane</keyword>
<dbReference type="GO" id="GO:0005524">
    <property type="term" value="F:ATP binding"/>
    <property type="evidence" value="ECO:0007669"/>
    <property type="project" value="InterPro"/>
</dbReference>
<proteinExistence type="inferred from homology"/>
<dbReference type="CDD" id="cd10747">
    <property type="entry name" value="DnaJ_C"/>
    <property type="match status" value="1"/>
</dbReference>
<dbReference type="Gene3D" id="1.10.287.110">
    <property type="entry name" value="DnaJ domain"/>
    <property type="match status" value="1"/>
</dbReference>
<feature type="domain" description="CR-type" evidence="9">
    <location>
        <begin position="221"/>
        <end position="303"/>
    </location>
</feature>
<dbReference type="PROSITE" id="PS50076">
    <property type="entry name" value="DNAJ_2"/>
    <property type="match status" value="1"/>
</dbReference>
<evidence type="ECO:0000259" key="8">
    <source>
        <dbReference type="PROSITE" id="PS50076"/>
    </source>
</evidence>
<reference evidence="11" key="1">
    <citation type="journal article" date="2018" name="Gigascience">
        <title>Genome assembly of the Pink Ipe (Handroanthus impetiginosus, Bignoniaceae), a highly valued, ecologically keystone Neotropical timber forest tree.</title>
        <authorList>
            <person name="Silva-Junior O.B."/>
            <person name="Grattapaglia D."/>
            <person name="Novaes E."/>
            <person name="Collevatti R.G."/>
        </authorList>
    </citation>
    <scope>NUCLEOTIDE SEQUENCE [LARGE SCALE GENOMIC DNA]</scope>
    <source>
        <strain evidence="11">cv. UFG-1</strain>
    </source>
</reference>
<sequence length="548" mass="61269">MQVPHKPTFCPINSIAINPKFVFCNSNYLSLPNFKSLGFSGVVFPNLKAMPRIPSSNNFNNTNRRRRFAPFIAAAATKRASGSDYYSVLNVSRNATLQEIKAAYRSLARKYHPDMNKGPGAEEKFKEIGAAYEVLSDPEKRSLYDRFGEEGLNGEFGARSAGPQGVVDPFEVFTEYFGESSRFFGGSDEPRGFTFKFREKGSQNLDIRYDLYLSLEESIFGGRHEIEVPCLEMCDDCGGTGAKSSDCVKVCAECGGRGGTVKTEKTPFGLMSQVTSCRKCGGDGRIINDRCHKCSGRGLVRAKRSLVVVIPPGVDNGSSMQLRGEGNFDKKRGIAGDLYLVLHIEEKQGIQRNGMNLYSNIVVDYTEAILGNIKKVDTVEGVKDLRIPPGTQPGYKLRLPYMGVPNINKPSERGDHYFTVEVHIPKRISKAERELVEKLASIRKIEGYTLPDHLDHTSSNESKSGMHWWKSIEDFLRRNQPGERFASICIDTSVPCLYRKPLSNFPSVIAVSTLLVWAAITLFMSKSGWSKFRQQRKKLEHDSLTRKR</sequence>
<evidence type="ECO:0000313" key="11">
    <source>
        <dbReference type="Proteomes" id="UP000231279"/>
    </source>
</evidence>
<comment type="caution">
    <text evidence="10">The sequence shown here is derived from an EMBL/GenBank/DDBJ whole genome shotgun (WGS) entry which is preliminary data.</text>
</comment>
<dbReference type="PROSITE" id="PS00636">
    <property type="entry name" value="DNAJ_1"/>
    <property type="match status" value="1"/>
</dbReference>
<feature type="zinc finger region" description="CR-type" evidence="6">
    <location>
        <begin position="221"/>
        <end position="303"/>
    </location>
</feature>
<evidence type="ECO:0000256" key="2">
    <source>
        <dbReference type="ARBA" id="ARBA00022737"/>
    </source>
</evidence>
<dbReference type="AlphaFoldDB" id="A0A2G9HMQ4"/>
<evidence type="ECO:0000256" key="1">
    <source>
        <dbReference type="ARBA" id="ARBA00022723"/>
    </source>
</evidence>
<evidence type="ECO:0000313" key="10">
    <source>
        <dbReference type="EMBL" id="PIN18713.1"/>
    </source>
</evidence>
<keyword evidence="2" id="KW-0677">Repeat</keyword>
<dbReference type="Pfam" id="PF00226">
    <property type="entry name" value="DnaJ"/>
    <property type="match status" value="1"/>
</dbReference>
<keyword evidence="11" id="KW-1185">Reference proteome</keyword>
<evidence type="ECO:0000256" key="3">
    <source>
        <dbReference type="ARBA" id="ARBA00022771"/>
    </source>
</evidence>
<dbReference type="FunFam" id="2.60.260.20:FF:000005">
    <property type="entry name" value="Chaperone protein dnaJ 1, mitochondrial"/>
    <property type="match status" value="1"/>
</dbReference>
<dbReference type="HAMAP" id="MF_01152">
    <property type="entry name" value="DnaJ"/>
    <property type="match status" value="1"/>
</dbReference>
<keyword evidence="3 6" id="KW-0863">Zinc-finger</keyword>
<evidence type="ECO:0000256" key="4">
    <source>
        <dbReference type="ARBA" id="ARBA00022833"/>
    </source>
</evidence>
<keyword evidence="5" id="KW-0143">Chaperone</keyword>
<dbReference type="InterPro" id="IPR012724">
    <property type="entry name" value="DnaJ"/>
</dbReference>
<dbReference type="Pfam" id="PF01556">
    <property type="entry name" value="DnaJ_C"/>
    <property type="match status" value="1"/>
</dbReference>
<dbReference type="GO" id="GO:0009535">
    <property type="term" value="C:chloroplast thylakoid membrane"/>
    <property type="evidence" value="ECO:0007669"/>
    <property type="project" value="TreeGrafter"/>
</dbReference>
<dbReference type="EMBL" id="NKXS01001417">
    <property type="protein sequence ID" value="PIN18713.1"/>
    <property type="molecule type" value="Genomic_DNA"/>
</dbReference>
<dbReference type="GO" id="GO:0051082">
    <property type="term" value="F:unfolded protein binding"/>
    <property type="evidence" value="ECO:0007669"/>
    <property type="project" value="InterPro"/>
</dbReference>
<dbReference type="SUPFAM" id="SSF46565">
    <property type="entry name" value="Chaperone J-domain"/>
    <property type="match status" value="1"/>
</dbReference>
<dbReference type="InterPro" id="IPR018253">
    <property type="entry name" value="DnaJ_domain_CS"/>
</dbReference>
<dbReference type="SMART" id="SM00271">
    <property type="entry name" value="DnaJ"/>
    <property type="match status" value="1"/>
</dbReference>
<dbReference type="FunFam" id="2.10.230.10:FF:000002">
    <property type="entry name" value="Molecular chaperone DnaJ"/>
    <property type="match status" value="1"/>
</dbReference>
<dbReference type="PRINTS" id="PR00625">
    <property type="entry name" value="JDOMAIN"/>
</dbReference>
<dbReference type="InterPro" id="IPR036410">
    <property type="entry name" value="HSP_DnaJ_Cys-rich_dom_sf"/>
</dbReference>
<dbReference type="GO" id="GO:0009408">
    <property type="term" value="P:response to heat"/>
    <property type="evidence" value="ECO:0007669"/>
    <property type="project" value="InterPro"/>
</dbReference>
<dbReference type="InterPro" id="IPR036869">
    <property type="entry name" value="J_dom_sf"/>
</dbReference>
<dbReference type="SUPFAM" id="SSF57938">
    <property type="entry name" value="DnaJ/Hsp40 cysteine-rich domain"/>
    <property type="match status" value="1"/>
</dbReference>
<dbReference type="STRING" id="429701.A0A2G9HMQ4"/>
<dbReference type="InterPro" id="IPR002939">
    <property type="entry name" value="DnaJ_C"/>
</dbReference>
<keyword evidence="1 6" id="KW-0479">Metal-binding</keyword>
<evidence type="ECO:0000256" key="7">
    <source>
        <dbReference type="SAM" id="Phobius"/>
    </source>
</evidence>
<dbReference type="InterPro" id="IPR001305">
    <property type="entry name" value="HSP_DnaJ_Cys-rich_dom"/>
</dbReference>
<keyword evidence="4 6" id="KW-0862">Zinc</keyword>
<dbReference type="InterPro" id="IPR008971">
    <property type="entry name" value="HSP40/DnaJ_pept-bd"/>
</dbReference>
<dbReference type="PANTHER" id="PTHR43096:SF26">
    <property type="entry name" value="CR-TYPE DOMAIN-CONTAINING PROTEIN"/>
    <property type="match status" value="1"/>
</dbReference>
<dbReference type="CDD" id="cd06257">
    <property type="entry name" value="DnaJ"/>
    <property type="match status" value="1"/>
</dbReference>
<dbReference type="Proteomes" id="UP000231279">
    <property type="component" value="Unassembled WGS sequence"/>
</dbReference>
<feature type="domain" description="J" evidence="8">
    <location>
        <begin position="84"/>
        <end position="148"/>
    </location>
</feature>
<protein>
    <submittedName>
        <fullName evidence="10">Molecular chaperone (DnaJ superfamily)</fullName>
    </submittedName>
</protein>
<dbReference type="GO" id="GO:0042026">
    <property type="term" value="P:protein refolding"/>
    <property type="evidence" value="ECO:0007669"/>
    <property type="project" value="TreeGrafter"/>
</dbReference>
<evidence type="ECO:0000256" key="5">
    <source>
        <dbReference type="ARBA" id="ARBA00023186"/>
    </source>
</evidence>
<feature type="transmembrane region" description="Helical" evidence="7">
    <location>
        <begin position="505"/>
        <end position="524"/>
    </location>
</feature>
<accession>A0A2G9HMQ4</accession>
<dbReference type="Pfam" id="PF00684">
    <property type="entry name" value="DnaJ_CXXCXGXG"/>
    <property type="match status" value="1"/>
</dbReference>
<dbReference type="GO" id="GO:0008270">
    <property type="term" value="F:zinc ion binding"/>
    <property type="evidence" value="ECO:0007669"/>
    <property type="project" value="UniProtKB-KW"/>
</dbReference>
<dbReference type="Gene3D" id="2.60.260.20">
    <property type="entry name" value="Urease metallochaperone UreE, N-terminal domain"/>
    <property type="match status" value="2"/>
</dbReference>
<dbReference type="GO" id="GO:0031072">
    <property type="term" value="F:heat shock protein binding"/>
    <property type="evidence" value="ECO:0007669"/>
    <property type="project" value="InterPro"/>
</dbReference>
<evidence type="ECO:0000259" key="9">
    <source>
        <dbReference type="PROSITE" id="PS51188"/>
    </source>
</evidence>
<dbReference type="InterPro" id="IPR001623">
    <property type="entry name" value="DnaJ_domain"/>
</dbReference>
<dbReference type="PROSITE" id="PS51188">
    <property type="entry name" value="ZF_CR"/>
    <property type="match status" value="1"/>
</dbReference>
<gene>
    <name evidence="10" type="ORF">CDL12_08613</name>
</gene>
<keyword evidence="7" id="KW-1133">Transmembrane helix</keyword>
<dbReference type="OrthoDB" id="10256793at2759"/>
<dbReference type="SUPFAM" id="SSF49493">
    <property type="entry name" value="HSP40/DnaJ peptide-binding domain"/>
    <property type="match status" value="2"/>
</dbReference>
<evidence type="ECO:0000256" key="6">
    <source>
        <dbReference type="PROSITE-ProRule" id="PRU00546"/>
    </source>
</evidence>
<keyword evidence="7" id="KW-0812">Transmembrane</keyword>
<name>A0A2G9HMQ4_9LAMI</name>
<organism evidence="10 11">
    <name type="scientific">Handroanthus impetiginosus</name>
    <dbReference type="NCBI Taxonomy" id="429701"/>
    <lineage>
        <taxon>Eukaryota</taxon>
        <taxon>Viridiplantae</taxon>
        <taxon>Streptophyta</taxon>
        <taxon>Embryophyta</taxon>
        <taxon>Tracheophyta</taxon>
        <taxon>Spermatophyta</taxon>
        <taxon>Magnoliopsida</taxon>
        <taxon>eudicotyledons</taxon>
        <taxon>Gunneridae</taxon>
        <taxon>Pentapetalae</taxon>
        <taxon>asterids</taxon>
        <taxon>lamiids</taxon>
        <taxon>Lamiales</taxon>
        <taxon>Bignoniaceae</taxon>
        <taxon>Crescentiina</taxon>
        <taxon>Tabebuia alliance</taxon>
        <taxon>Handroanthus</taxon>
    </lineage>
</organism>
<dbReference type="Gene3D" id="2.10.230.10">
    <property type="entry name" value="Heat shock protein DnaJ, cysteine-rich domain"/>
    <property type="match status" value="1"/>
</dbReference>
<dbReference type="PANTHER" id="PTHR43096">
    <property type="entry name" value="DNAJ HOMOLOG 1, MITOCHONDRIAL-RELATED"/>
    <property type="match status" value="1"/>
</dbReference>